<feature type="region of interest" description="Disordered" evidence="1">
    <location>
        <begin position="667"/>
        <end position="743"/>
    </location>
</feature>
<feature type="compositionally biased region" description="Pro residues" evidence="1">
    <location>
        <begin position="950"/>
        <end position="962"/>
    </location>
</feature>
<feature type="compositionally biased region" description="Polar residues" evidence="1">
    <location>
        <begin position="297"/>
        <end position="309"/>
    </location>
</feature>
<feature type="compositionally biased region" description="Basic and acidic residues" evidence="1">
    <location>
        <begin position="1095"/>
        <end position="1104"/>
    </location>
</feature>
<dbReference type="EMBL" id="GG745328">
    <property type="protein sequence ID" value="KNE55095.1"/>
    <property type="molecule type" value="Genomic_DNA"/>
</dbReference>
<reference evidence="2 3" key="1">
    <citation type="submission" date="2009-11" db="EMBL/GenBank/DDBJ databases">
        <title>Annotation of Allomyces macrogynus ATCC 38327.</title>
        <authorList>
            <consortium name="The Broad Institute Genome Sequencing Platform"/>
            <person name="Russ C."/>
            <person name="Cuomo C."/>
            <person name="Burger G."/>
            <person name="Gray M.W."/>
            <person name="Holland P.W.H."/>
            <person name="King N."/>
            <person name="Lang F.B.F."/>
            <person name="Roger A.J."/>
            <person name="Ruiz-Trillo I."/>
            <person name="Young S.K."/>
            <person name="Zeng Q."/>
            <person name="Gargeya S."/>
            <person name="Fitzgerald M."/>
            <person name="Haas B."/>
            <person name="Abouelleil A."/>
            <person name="Alvarado L."/>
            <person name="Arachchi H.M."/>
            <person name="Berlin A."/>
            <person name="Chapman S.B."/>
            <person name="Gearin G."/>
            <person name="Goldberg J."/>
            <person name="Griggs A."/>
            <person name="Gujja S."/>
            <person name="Hansen M."/>
            <person name="Heiman D."/>
            <person name="Howarth C."/>
            <person name="Larimer J."/>
            <person name="Lui A."/>
            <person name="MacDonald P.J.P."/>
            <person name="McCowen C."/>
            <person name="Montmayeur A."/>
            <person name="Murphy C."/>
            <person name="Neiman D."/>
            <person name="Pearson M."/>
            <person name="Priest M."/>
            <person name="Roberts A."/>
            <person name="Saif S."/>
            <person name="Shea T."/>
            <person name="Sisk P."/>
            <person name="Stolte C."/>
            <person name="Sykes S."/>
            <person name="Wortman J."/>
            <person name="Nusbaum C."/>
            <person name="Birren B."/>
        </authorList>
    </citation>
    <scope>NUCLEOTIDE SEQUENCE [LARGE SCALE GENOMIC DNA]</scope>
    <source>
        <strain evidence="2 3">ATCC 38327</strain>
    </source>
</reference>
<dbReference type="OrthoDB" id="10516734at2759"/>
<keyword evidence="3" id="KW-1185">Reference proteome</keyword>
<feature type="compositionally biased region" description="Low complexity" evidence="1">
    <location>
        <begin position="248"/>
        <end position="280"/>
    </location>
</feature>
<protein>
    <submittedName>
        <fullName evidence="2">Uncharacterized protein</fullName>
    </submittedName>
</protein>
<feature type="compositionally biased region" description="Low complexity" evidence="1">
    <location>
        <begin position="700"/>
        <end position="710"/>
    </location>
</feature>
<feature type="compositionally biased region" description="Low complexity" evidence="1">
    <location>
        <begin position="837"/>
        <end position="871"/>
    </location>
</feature>
<feature type="compositionally biased region" description="Pro residues" evidence="1">
    <location>
        <begin position="727"/>
        <end position="736"/>
    </location>
</feature>
<feature type="compositionally biased region" description="Acidic residues" evidence="1">
    <location>
        <begin position="964"/>
        <end position="973"/>
    </location>
</feature>
<feature type="compositionally biased region" description="Pro residues" evidence="1">
    <location>
        <begin position="1067"/>
        <end position="1084"/>
    </location>
</feature>
<gene>
    <name evidence="2" type="ORF">AMAG_01029</name>
</gene>
<sequence>MPLWDVDLFKSTKDPAVLEQRQIALSNVHLFTPHDKKPCDLLDLDKLGNVVAQGTLDWGGKLSRECRKAMKQKGKDATGKQEIQFEVMEWSLERKDSEPAKFKFVVWVSSGRVWYSIKSISPNWTAYTKTSLAIQTLSALAQVLAQNQTLESAIVLEKVAQALSRSADDIATLLNERAQFFHTQLLVFVFDHAEPRSIHPKCPILQDLSRAFRHGRLITPSPPPPLALVATSPAPDSLSMAAQPRQRPTTPVASRPASAAAAGSARSATPSRPASRTSSRLRGASPEVVTSDRAESPLSSPFCNPSSPSIDAESLDEQPLSLDRARTLSVPAHKVDTARGDQVESHVVGSTEPSSDIKVTDSAEFGDAEWRDTFWGETRHERGASADADVSGGGAVSAQQLTVGATRNEEQEPAVKRESVAETSAVAEVEYKAQIQHAELDLAMSVVVEVPMYPSMRCQFESCIFVGGAWDDLFAHYEKAHDLPFHAPDDTAMDVDQDEADEFFELPPIQIAKRPPLPFAPPSCNSRPFHFHRTLSVSFEPRAKPAFRFAVLVPPREPPLPVPVPVAKRLVLPLHVERAPRMRAFAATLEPAWAVTAEESDDEDGEVVPHRPNESAVANLELADAFDDDVGMDDVFEPAFPATASSVDPARDAVLRAGSVAALVVPEHEPSPPLSPQPDFASYPDAVEDGATVGSDRARSATTARIASSDVPSQGAVQVVGATDPVPSQPPSPPGPRSGYGAQLPEATLDALLPVPEPADFASDVGAVKDGAVASGDRALTASAVTVVPNNGPRPRLIDAVGGTDPAPPLPPSPPHPSPSHGTEFPEPEPAPTHQFEPAQPAQAPREPSPALSAASPVPCVVISGSESSSPGSPPLPTVVLPAHPLRARSSVPTTPTPRPTPEPIEALAAAPDRPAHDDAPIPPREVLDLLDSDDDDGLELISPASQPAVLPPPPPPPPPPIDDAADDDDDEVQIISPRRPALGGAFDRRTEPPQAPPRNIYGNLVRDLNHLAAPPARPAPPTAWGRQTRSGVAPLPNSPGAPAAVPDRPDAGWLRARQSPPDHHGNPPPPPPPARHRTPPPLPSRSRPSQEAPHGARADRRAGPADVYQMHQTHKRRSETIVGDREGRGRSQAAALPSPNTSSDCMGGQWAGRRLLAGRPSRLHLHQHQHCHGPSHR</sequence>
<feature type="compositionally biased region" description="Acidic residues" evidence="1">
    <location>
        <begin position="929"/>
        <end position="939"/>
    </location>
</feature>
<feature type="compositionally biased region" description="Basic and acidic residues" evidence="1">
    <location>
        <begin position="1119"/>
        <end position="1130"/>
    </location>
</feature>
<evidence type="ECO:0000313" key="3">
    <source>
        <dbReference type="Proteomes" id="UP000054350"/>
    </source>
</evidence>
<dbReference type="VEuPathDB" id="FungiDB:AMAG_01029"/>
<feature type="region of interest" description="Disordered" evidence="1">
    <location>
        <begin position="216"/>
        <end position="319"/>
    </location>
</feature>
<organism evidence="2 3">
    <name type="scientific">Allomyces macrogynus (strain ATCC 38327)</name>
    <name type="common">Allomyces javanicus var. macrogynus</name>
    <dbReference type="NCBI Taxonomy" id="578462"/>
    <lineage>
        <taxon>Eukaryota</taxon>
        <taxon>Fungi</taxon>
        <taxon>Fungi incertae sedis</taxon>
        <taxon>Blastocladiomycota</taxon>
        <taxon>Blastocladiomycetes</taxon>
        <taxon>Blastocladiales</taxon>
        <taxon>Blastocladiaceae</taxon>
        <taxon>Allomyces</taxon>
    </lineage>
</organism>
<accession>A0A0L0RY65</accession>
<feature type="region of interest" description="Disordered" evidence="1">
    <location>
        <begin position="334"/>
        <end position="358"/>
    </location>
</feature>
<evidence type="ECO:0000256" key="1">
    <source>
        <dbReference type="SAM" id="MobiDB-lite"/>
    </source>
</evidence>
<reference evidence="3" key="2">
    <citation type="submission" date="2009-11" db="EMBL/GenBank/DDBJ databases">
        <title>The Genome Sequence of Allomyces macrogynus strain ATCC 38327.</title>
        <authorList>
            <consortium name="The Broad Institute Genome Sequencing Platform"/>
            <person name="Russ C."/>
            <person name="Cuomo C."/>
            <person name="Shea T."/>
            <person name="Young S.K."/>
            <person name="Zeng Q."/>
            <person name="Koehrsen M."/>
            <person name="Haas B."/>
            <person name="Borodovsky M."/>
            <person name="Guigo R."/>
            <person name="Alvarado L."/>
            <person name="Berlin A."/>
            <person name="Borenstein D."/>
            <person name="Chen Z."/>
            <person name="Engels R."/>
            <person name="Freedman E."/>
            <person name="Gellesch M."/>
            <person name="Goldberg J."/>
            <person name="Griggs A."/>
            <person name="Gujja S."/>
            <person name="Heiman D."/>
            <person name="Hepburn T."/>
            <person name="Howarth C."/>
            <person name="Jen D."/>
            <person name="Larson L."/>
            <person name="Lewis B."/>
            <person name="Mehta T."/>
            <person name="Park D."/>
            <person name="Pearson M."/>
            <person name="Roberts A."/>
            <person name="Saif S."/>
            <person name="Shenoy N."/>
            <person name="Sisk P."/>
            <person name="Stolte C."/>
            <person name="Sykes S."/>
            <person name="Walk T."/>
            <person name="White J."/>
            <person name="Yandava C."/>
            <person name="Burger G."/>
            <person name="Gray M.W."/>
            <person name="Holland P.W.H."/>
            <person name="King N."/>
            <person name="Lang F.B.F."/>
            <person name="Roger A.J."/>
            <person name="Ruiz-Trillo I."/>
            <person name="Lander E."/>
            <person name="Nusbaum C."/>
        </authorList>
    </citation>
    <scope>NUCLEOTIDE SEQUENCE [LARGE SCALE GENOMIC DNA]</scope>
    <source>
        <strain evidence="3">ATCC 38327</strain>
    </source>
</reference>
<dbReference type="Proteomes" id="UP000054350">
    <property type="component" value="Unassembled WGS sequence"/>
</dbReference>
<name>A0A0L0RY65_ALLM3</name>
<feature type="compositionally biased region" description="Pro residues" evidence="1">
    <location>
        <begin position="806"/>
        <end position="818"/>
    </location>
</feature>
<feature type="compositionally biased region" description="Low complexity" evidence="1">
    <location>
        <begin position="1085"/>
        <end position="1094"/>
    </location>
</feature>
<feature type="region of interest" description="Disordered" evidence="1">
    <location>
        <begin position="786"/>
        <end position="1149"/>
    </location>
</feature>
<feature type="compositionally biased region" description="Basic and acidic residues" evidence="1">
    <location>
        <begin position="334"/>
        <end position="344"/>
    </location>
</feature>
<proteinExistence type="predicted"/>
<evidence type="ECO:0000313" key="2">
    <source>
        <dbReference type="EMBL" id="KNE55095.1"/>
    </source>
</evidence>
<dbReference type="AlphaFoldDB" id="A0A0L0RY65"/>